<dbReference type="Proteomes" id="UP000179807">
    <property type="component" value="Unassembled WGS sequence"/>
</dbReference>
<dbReference type="AlphaFoldDB" id="A0A1J4JER6"/>
<evidence type="ECO:0000313" key="2">
    <source>
        <dbReference type="Proteomes" id="UP000179807"/>
    </source>
</evidence>
<gene>
    <name evidence="1" type="ORF">TRFO_36981</name>
</gene>
<organism evidence="1 2">
    <name type="scientific">Tritrichomonas foetus</name>
    <dbReference type="NCBI Taxonomy" id="1144522"/>
    <lineage>
        <taxon>Eukaryota</taxon>
        <taxon>Metamonada</taxon>
        <taxon>Parabasalia</taxon>
        <taxon>Tritrichomonadida</taxon>
        <taxon>Tritrichomonadidae</taxon>
        <taxon>Tritrichomonas</taxon>
    </lineage>
</organism>
<dbReference type="OrthoDB" id="7042322at2759"/>
<dbReference type="GeneID" id="94845866"/>
<reference evidence="1" key="1">
    <citation type="submission" date="2016-10" db="EMBL/GenBank/DDBJ databases">
        <authorList>
            <person name="Benchimol M."/>
            <person name="Almeida L.G."/>
            <person name="Vasconcelos A.T."/>
            <person name="Perreira-Neves A."/>
            <person name="Rosa I.A."/>
            <person name="Tasca T."/>
            <person name="Bogo M.R."/>
            <person name="de Souza W."/>
        </authorList>
    </citation>
    <scope>NUCLEOTIDE SEQUENCE [LARGE SCALE GENOMIC DNA]</scope>
    <source>
        <strain evidence="1">K</strain>
    </source>
</reference>
<sequence length="99" mass="11152">MKKFFDGKSINFDVVSDSNRELYQLLSIKPAVNSYRLYDALAVQKLIKAENSGIERKKIEDLQRTAYFVINSSLEVVYSHYGIGAGDTPSACQIIESLK</sequence>
<comment type="caution">
    <text evidence="1">The sequence shown here is derived from an EMBL/GenBank/DDBJ whole genome shotgun (WGS) entry which is preliminary data.</text>
</comment>
<name>A0A1J4JER6_9EUKA</name>
<dbReference type="RefSeq" id="XP_068349928.1">
    <property type="nucleotide sequence ID" value="XM_068511162.1"/>
</dbReference>
<proteinExistence type="predicted"/>
<evidence type="ECO:0000313" key="1">
    <source>
        <dbReference type="EMBL" id="OHS96791.1"/>
    </source>
</evidence>
<keyword evidence="2" id="KW-1185">Reference proteome</keyword>
<dbReference type="VEuPathDB" id="TrichDB:TRFO_36981"/>
<dbReference type="EMBL" id="MLAK01001152">
    <property type="protein sequence ID" value="OHS96791.1"/>
    <property type="molecule type" value="Genomic_DNA"/>
</dbReference>
<protein>
    <submittedName>
        <fullName evidence="1">Uncharacterized protein</fullName>
    </submittedName>
</protein>
<accession>A0A1J4JER6</accession>